<keyword evidence="2" id="KW-1185">Reference proteome</keyword>
<evidence type="ECO:0000313" key="1">
    <source>
        <dbReference type="EMBL" id="EZA53615.1"/>
    </source>
</evidence>
<reference evidence="1 2" key="1">
    <citation type="journal article" date="2014" name="Curr. Biol.">
        <title>The genome of the clonal raider ant Cerapachys biroi.</title>
        <authorList>
            <person name="Oxley P.R."/>
            <person name="Ji L."/>
            <person name="Fetter-Pruneda I."/>
            <person name="McKenzie S.K."/>
            <person name="Li C."/>
            <person name="Hu H."/>
            <person name="Zhang G."/>
            <person name="Kronauer D.J."/>
        </authorList>
    </citation>
    <scope>NUCLEOTIDE SEQUENCE [LARGE SCALE GENOMIC DNA]</scope>
</reference>
<accession>A0A026WC36</accession>
<evidence type="ECO:0000313" key="2">
    <source>
        <dbReference type="Proteomes" id="UP000053097"/>
    </source>
</evidence>
<dbReference type="AlphaFoldDB" id="A0A026WC36"/>
<protein>
    <submittedName>
        <fullName evidence="1">Uncharacterized protein</fullName>
    </submittedName>
</protein>
<sequence>MKRFAGGAEILSFSRRIEGANLLYLPTSFPSRLRYSSALLGKRIRVYLSGEEKSFRKRTAVETRPARNCGTDDRVVNTMSYFSIKLR</sequence>
<organism evidence="1 2">
    <name type="scientific">Ooceraea biroi</name>
    <name type="common">Clonal raider ant</name>
    <name type="synonym">Cerapachys biroi</name>
    <dbReference type="NCBI Taxonomy" id="2015173"/>
    <lineage>
        <taxon>Eukaryota</taxon>
        <taxon>Metazoa</taxon>
        <taxon>Ecdysozoa</taxon>
        <taxon>Arthropoda</taxon>
        <taxon>Hexapoda</taxon>
        <taxon>Insecta</taxon>
        <taxon>Pterygota</taxon>
        <taxon>Neoptera</taxon>
        <taxon>Endopterygota</taxon>
        <taxon>Hymenoptera</taxon>
        <taxon>Apocrita</taxon>
        <taxon>Aculeata</taxon>
        <taxon>Formicoidea</taxon>
        <taxon>Formicidae</taxon>
        <taxon>Dorylinae</taxon>
        <taxon>Ooceraea</taxon>
    </lineage>
</organism>
<dbReference type="Proteomes" id="UP000053097">
    <property type="component" value="Unassembled WGS sequence"/>
</dbReference>
<name>A0A026WC36_OOCBI</name>
<proteinExistence type="predicted"/>
<dbReference type="EMBL" id="KK107276">
    <property type="protein sequence ID" value="EZA53615.1"/>
    <property type="molecule type" value="Genomic_DNA"/>
</dbReference>
<gene>
    <name evidence="1" type="ORF">X777_06879</name>
</gene>